<evidence type="ECO:0000256" key="11">
    <source>
        <dbReference type="PIRNR" id="PIRNR001461"/>
    </source>
</evidence>
<dbReference type="InterPro" id="IPR000056">
    <property type="entry name" value="Ribul_P_3_epim-like"/>
</dbReference>
<dbReference type="PROSITE" id="PS01085">
    <property type="entry name" value="RIBUL_P_3_EPIMER_1"/>
    <property type="match status" value="1"/>
</dbReference>
<comment type="cofactor">
    <cofactor evidence="4">
        <name>Zn(2+)</name>
        <dbReference type="ChEBI" id="CHEBI:29105"/>
    </cofactor>
</comment>
<evidence type="ECO:0000256" key="4">
    <source>
        <dbReference type="ARBA" id="ARBA00001947"/>
    </source>
</evidence>
<feature type="active site" description="Proton donor" evidence="10 12">
    <location>
        <position position="177"/>
    </location>
</feature>
<feature type="binding site" evidence="10">
    <location>
        <begin position="177"/>
        <end position="179"/>
    </location>
    <ligand>
        <name>substrate</name>
    </ligand>
</feature>
<evidence type="ECO:0000256" key="7">
    <source>
        <dbReference type="ARBA" id="ARBA00013188"/>
    </source>
</evidence>
<name>A0A9D1S0Q3_9CORY</name>
<feature type="binding site" evidence="10 14">
    <location>
        <begin position="199"/>
        <end position="200"/>
    </location>
    <ligand>
        <name>substrate</name>
    </ligand>
</feature>
<dbReference type="InterPro" id="IPR013785">
    <property type="entry name" value="Aldolase_TIM"/>
</dbReference>
<comment type="pathway">
    <text evidence="10">Carbohydrate degradation.</text>
</comment>
<dbReference type="PANTHER" id="PTHR11749">
    <property type="entry name" value="RIBULOSE-5-PHOSPHATE-3-EPIMERASE"/>
    <property type="match status" value="1"/>
</dbReference>
<evidence type="ECO:0000256" key="2">
    <source>
        <dbReference type="ARBA" id="ARBA00001936"/>
    </source>
</evidence>
<dbReference type="HAMAP" id="MF_02227">
    <property type="entry name" value="RPE"/>
    <property type="match status" value="1"/>
</dbReference>
<evidence type="ECO:0000313" key="16">
    <source>
        <dbReference type="Proteomes" id="UP000824189"/>
    </source>
</evidence>
<keyword evidence="10 11" id="KW-0119">Carbohydrate metabolism</keyword>
<dbReference type="NCBIfam" id="NF004076">
    <property type="entry name" value="PRK05581.1-4"/>
    <property type="match status" value="1"/>
</dbReference>
<feature type="binding site" evidence="10 13">
    <location>
        <position position="35"/>
    </location>
    <ligand>
        <name>a divalent metal cation</name>
        <dbReference type="ChEBI" id="CHEBI:60240"/>
    </ligand>
</feature>
<dbReference type="PROSITE" id="PS01086">
    <property type="entry name" value="RIBUL_P_3_EPIMER_2"/>
    <property type="match status" value="1"/>
</dbReference>
<dbReference type="Gene3D" id="3.20.20.70">
    <property type="entry name" value="Aldolase class I"/>
    <property type="match status" value="1"/>
</dbReference>
<evidence type="ECO:0000256" key="8">
    <source>
        <dbReference type="ARBA" id="ARBA00022723"/>
    </source>
</evidence>
<dbReference type="InterPro" id="IPR026019">
    <property type="entry name" value="Ribul_P_3_epim"/>
</dbReference>
<comment type="cofactor">
    <cofactor evidence="10 13">
        <name>a divalent metal cation</name>
        <dbReference type="ChEBI" id="CHEBI:60240"/>
    </cofactor>
    <text evidence="10 13">Binds 1 divalent metal cation per subunit.</text>
</comment>
<protein>
    <recommendedName>
        <fullName evidence="7 10">Ribulose-phosphate 3-epimerase</fullName>
        <ecNumber evidence="7 10">5.1.3.1</ecNumber>
    </recommendedName>
</protein>
<evidence type="ECO:0000256" key="3">
    <source>
        <dbReference type="ARBA" id="ARBA00001941"/>
    </source>
</evidence>
<evidence type="ECO:0000256" key="6">
    <source>
        <dbReference type="ARBA" id="ARBA00009541"/>
    </source>
</evidence>
<evidence type="ECO:0000313" key="15">
    <source>
        <dbReference type="EMBL" id="HIW96142.1"/>
    </source>
</evidence>
<comment type="similarity">
    <text evidence="6 10 11">Belongs to the ribulose-phosphate 3-epimerase family.</text>
</comment>
<dbReference type="GO" id="GO:0005737">
    <property type="term" value="C:cytoplasm"/>
    <property type="evidence" value="ECO:0007669"/>
    <property type="project" value="UniProtKB-ARBA"/>
</dbReference>
<evidence type="ECO:0000256" key="1">
    <source>
        <dbReference type="ARBA" id="ARBA00001782"/>
    </source>
</evidence>
<dbReference type="EC" id="5.1.3.1" evidence="7 10"/>
<dbReference type="NCBIfam" id="TIGR01163">
    <property type="entry name" value="rpe"/>
    <property type="match status" value="1"/>
</dbReference>
<evidence type="ECO:0000256" key="14">
    <source>
        <dbReference type="PIRSR" id="PIRSR001461-3"/>
    </source>
</evidence>
<comment type="cofactor">
    <cofactor evidence="5">
        <name>Fe(2+)</name>
        <dbReference type="ChEBI" id="CHEBI:29033"/>
    </cofactor>
</comment>
<dbReference type="EMBL" id="DXFZ01000084">
    <property type="protein sequence ID" value="HIW96142.1"/>
    <property type="molecule type" value="Genomic_DNA"/>
</dbReference>
<feature type="binding site" evidence="10 13">
    <location>
        <position position="66"/>
    </location>
    <ligand>
        <name>a divalent metal cation</name>
        <dbReference type="ChEBI" id="CHEBI:60240"/>
    </ligand>
</feature>
<dbReference type="GO" id="GO:0019323">
    <property type="term" value="P:pentose catabolic process"/>
    <property type="evidence" value="ECO:0007669"/>
    <property type="project" value="UniProtKB-UniRule"/>
</dbReference>
<comment type="function">
    <text evidence="10">Catalyzes the reversible epimerization of D-ribulose 5-phosphate to D-xylulose 5-phosphate.</text>
</comment>
<accession>A0A9D1S0Q3</accession>
<evidence type="ECO:0000256" key="12">
    <source>
        <dbReference type="PIRSR" id="PIRSR001461-1"/>
    </source>
</evidence>
<proteinExistence type="inferred from homology"/>
<comment type="catalytic activity">
    <reaction evidence="1 10 11">
        <text>D-ribulose 5-phosphate = D-xylulose 5-phosphate</text>
        <dbReference type="Rhea" id="RHEA:13677"/>
        <dbReference type="ChEBI" id="CHEBI:57737"/>
        <dbReference type="ChEBI" id="CHEBI:58121"/>
        <dbReference type="EC" id="5.1.3.1"/>
    </reaction>
</comment>
<keyword evidence="8 10" id="KW-0479">Metal-binding</keyword>
<sequence>MTQQTLIAPSILAADFADLAASAGRAHNADWLHIDVMDGHFVPNLSFGLPVAKSLVPHTDKHLDVHLMIEDPARWAPDYATDFDSVTFHLEAVDDVRSAVELAATLREAGTKAGVSIKPNTPVEPLLDHLAAFDLVLVMSVEPGFGGQAFMPEVLDKVRALRAAIDAQGVDTLIEIDGGIGVETAVPSAEAGVDVYVAGSSVYGAADPAAAVDAIRAAAEGAAAGSK</sequence>
<evidence type="ECO:0000256" key="13">
    <source>
        <dbReference type="PIRSR" id="PIRSR001461-2"/>
    </source>
</evidence>
<reference evidence="15" key="1">
    <citation type="journal article" date="2021" name="PeerJ">
        <title>Extensive microbial diversity within the chicken gut microbiome revealed by metagenomics and culture.</title>
        <authorList>
            <person name="Gilroy R."/>
            <person name="Ravi A."/>
            <person name="Getino M."/>
            <person name="Pursley I."/>
            <person name="Horton D.L."/>
            <person name="Alikhan N.F."/>
            <person name="Baker D."/>
            <person name="Gharbi K."/>
            <person name="Hall N."/>
            <person name="Watson M."/>
            <person name="Adriaenssens E.M."/>
            <person name="Foster-Nyarko E."/>
            <person name="Jarju S."/>
            <person name="Secka A."/>
            <person name="Antonio M."/>
            <person name="Oren A."/>
            <person name="Chaudhuri R.R."/>
            <person name="La Ragione R."/>
            <person name="Hildebrand F."/>
            <person name="Pallen M.J."/>
        </authorList>
    </citation>
    <scope>NUCLEOTIDE SEQUENCE</scope>
    <source>
        <strain evidence="15">4376</strain>
    </source>
</reference>
<feature type="binding site" evidence="10 14">
    <location>
        <position position="10"/>
    </location>
    <ligand>
        <name>substrate</name>
    </ligand>
</feature>
<keyword evidence="13" id="KW-0862">Zinc</keyword>
<dbReference type="PIRSF" id="PIRSF001461">
    <property type="entry name" value="RPE"/>
    <property type="match status" value="1"/>
</dbReference>
<comment type="cofactor">
    <cofactor evidence="3">
        <name>Co(2+)</name>
        <dbReference type="ChEBI" id="CHEBI:48828"/>
    </cofactor>
</comment>
<keyword evidence="9 10" id="KW-0413">Isomerase</keyword>
<keyword evidence="13" id="KW-0464">Manganese</keyword>
<keyword evidence="13" id="KW-0170">Cobalt</keyword>
<dbReference type="CDD" id="cd00429">
    <property type="entry name" value="RPE"/>
    <property type="match status" value="1"/>
</dbReference>
<evidence type="ECO:0000256" key="9">
    <source>
        <dbReference type="ARBA" id="ARBA00023235"/>
    </source>
</evidence>
<evidence type="ECO:0000256" key="5">
    <source>
        <dbReference type="ARBA" id="ARBA00001954"/>
    </source>
</evidence>
<dbReference type="GO" id="GO:0046872">
    <property type="term" value="F:metal ion binding"/>
    <property type="evidence" value="ECO:0007669"/>
    <property type="project" value="UniProtKB-UniRule"/>
</dbReference>
<dbReference type="FunFam" id="3.20.20.70:FF:000004">
    <property type="entry name" value="Ribulose-phosphate 3-epimerase"/>
    <property type="match status" value="1"/>
</dbReference>
<comment type="caution">
    <text evidence="15">The sequence shown here is derived from an EMBL/GenBank/DDBJ whole genome shotgun (WGS) entry which is preliminary data.</text>
</comment>
<dbReference type="AlphaFoldDB" id="A0A9D1S0Q3"/>
<dbReference type="SUPFAM" id="SSF51366">
    <property type="entry name" value="Ribulose-phoshate binding barrel"/>
    <property type="match status" value="1"/>
</dbReference>
<gene>
    <name evidence="10 15" type="primary">rpe</name>
    <name evidence="15" type="ORF">H9867_06645</name>
</gene>
<feature type="binding site" evidence="10 14">
    <location>
        <begin position="144"/>
        <end position="147"/>
    </location>
    <ligand>
        <name>substrate</name>
    </ligand>
</feature>
<dbReference type="GO" id="GO:0004750">
    <property type="term" value="F:D-ribulose-phosphate 3-epimerase activity"/>
    <property type="evidence" value="ECO:0007669"/>
    <property type="project" value="UniProtKB-UniRule"/>
</dbReference>
<dbReference type="Pfam" id="PF00834">
    <property type="entry name" value="Ribul_P_3_epim"/>
    <property type="match status" value="1"/>
</dbReference>
<feature type="binding site" evidence="10 14">
    <location>
        <position position="66"/>
    </location>
    <ligand>
        <name>substrate</name>
    </ligand>
</feature>
<dbReference type="GO" id="GO:0006098">
    <property type="term" value="P:pentose-phosphate shunt"/>
    <property type="evidence" value="ECO:0007669"/>
    <property type="project" value="UniProtKB-UniRule"/>
</dbReference>
<comment type="cofactor">
    <cofactor evidence="2">
        <name>Mn(2+)</name>
        <dbReference type="ChEBI" id="CHEBI:29035"/>
    </cofactor>
</comment>
<feature type="binding site" evidence="10 13">
    <location>
        <position position="33"/>
    </location>
    <ligand>
        <name>a divalent metal cation</name>
        <dbReference type="ChEBI" id="CHEBI:60240"/>
    </ligand>
</feature>
<feature type="binding site" evidence="14">
    <location>
        <position position="179"/>
    </location>
    <ligand>
        <name>substrate</name>
    </ligand>
</feature>
<feature type="active site" description="Proton acceptor" evidence="10 12">
    <location>
        <position position="35"/>
    </location>
</feature>
<organism evidence="15 16">
    <name type="scientific">Candidatus Corynebacterium gallistercoris</name>
    <dbReference type="NCBI Taxonomy" id="2838530"/>
    <lineage>
        <taxon>Bacteria</taxon>
        <taxon>Bacillati</taxon>
        <taxon>Actinomycetota</taxon>
        <taxon>Actinomycetes</taxon>
        <taxon>Mycobacteriales</taxon>
        <taxon>Corynebacteriaceae</taxon>
        <taxon>Corynebacterium</taxon>
    </lineage>
</organism>
<feature type="binding site" evidence="10 13">
    <location>
        <position position="177"/>
    </location>
    <ligand>
        <name>a divalent metal cation</name>
        <dbReference type="ChEBI" id="CHEBI:60240"/>
    </ligand>
</feature>
<dbReference type="Proteomes" id="UP000824189">
    <property type="component" value="Unassembled WGS sequence"/>
</dbReference>
<reference evidence="15" key="2">
    <citation type="submission" date="2021-04" db="EMBL/GenBank/DDBJ databases">
        <authorList>
            <person name="Gilroy R."/>
        </authorList>
    </citation>
    <scope>NUCLEOTIDE SEQUENCE</scope>
    <source>
        <strain evidence="15">4376</strain>
    </source>
</reference>
<evidence type="ECO:0000256" key="10">
    <source>
        <dbReference type="HAMAP-Rule" id="MF_02227"/>
    </source>
</evidence>
<dbReference type="InterPro" id="IPR011060">
    <property type="entry name" value="RibuloseP-bd_barrel"/>
</dbReference>